<dbReference type="InterPro" id="IPR025887">
    <property type="entry name" value="Glyco_hydro_31_N_dom"/>
</dbReference>
<dbReference type="CDD" id="cd14752">
    <property type="entry name" value="GH31_N"/>
    <property type="match status" value="1"/>
</dbReference>
<keyword evidence="10" id="KW-0119">Carbohydrate metabolism</keyword>
<evidence type="ECO:0000313" key="20">
    <source>
        <dbReference type="EMBL" id="PWO00935.1"/>
    </source>
</evidence>
<proteinExistence type="inferred from homology"/>
<evidence type="ECO:0000256" key="5">
    <source>
        <dbReference type="ARBA" id="ARBA00014002"/>
    </source>
</evidence>
<evidence type="ECO:0000256" key="15">
    <source>
        <dbReference type="RuleBase" id="RU361185"/>
    </source>
</evidence>
<dbReference type="Gene3D" id="3.20.20.80">
    <property type="entry name" value="Glycosidases"/>
    <property type="match status" value="2"/>
</dbReference>
<dbReference type="GO" id="GO:0000272">
    <property type="term" value="P:polysaccharide catabolic process"/>
    <property type="evidence" value="ECO:0007669"/>
    <property type="project" value="UniProtKB-KW"/>
</dbReference>
<dbReference type="OrthoDB" id="5839090at2759"/>
<evidence type="ECO:0000256" key="1">
    <source>
        <dbReference type="ARBA" id="ARBA00000448"/>
    </source>
</evidence>
<dbReference type="AlphaFoldDB" id="A0A316ZIT0"/>
<dbReference type="InterPro" id="IPR011013">
    <property type="entry name" value="Gal_mutarotase_sf_dom"/>
</dbReference>
<comment type="catalytic activity">
    <reaction evidence="1">
        <text>Hydrolysis of terminal, non-reducing beta-D-glucosyl residues with release of beta-D-glucose.</text>
        <dbReference type="EC" id="3.2.1.21"/>
    </reaction>
</comment>
<evidence type="ECO:0000256" key="13">
    <source>
        <dbReference type="ARBA" id="ARBA00023326"/>
    </source>
</evidence>
<dbReference type="GO" id="GO:0071555">
    <property type="term" value="P:cell wall organization"/>
    <property type="evidence" value="ECO:0007669"/>
    <property type="project" value="UniProtKB-KW"/>
</dbReference>
<sequence length="957" mass="104776">MRLISSALSLALAGAAAAGPLFVPRQEAAEVGPVTIPSPVEHSGNATACQGYRAVDVQQQGSGLSATLELIAPCGAYGPDYERLNLRVHYHNSNDLRVHIADANGTAHVVNETLGGWPTAADLDGEGATDSPLNFTLVEEPFSFAVTRGEETLFNTTGKPLIFEEQYVYVGTSLPANASVYGFGAHNDQLQLPISEANYTRTLWNRDAYGVPSRTNLYGSTAFYLEHRIAEDGNSSSAHGVFLLNSNGMDIKFPEEGRNLEYHILGGILDLHFLNGPSPVEVSKQYSSLAGNPASVPYWGLGLHQCRYGYRDVIDVAEVIANYSAAGIPLETQWADIDYMDKRAIFTTNPDLWPVEKMTDIVQHLHSRDQHFIVMVDPAMAALPADEYPSLARSEEQNVLLKNEDGSAYTGVVWPGATVFPDWSHPNTTAWWVDEFQRFFTEDTIDISGVWLDMNEAASFLPYFEANRERVSMEQNLPPTPPAVRAQPRPIDGFPEWQVGETPTGGAANTSQRRSMTSWDMLSLRQQDALADTLDPQLSDKWLYPPYRISDRRAAPSAADGEGVGDATAISKNISDFTLATNLQLHSGEREYSVHNLYGHRMVMASREAMLARRPGKKPLLIVRSTFSGTGRYGSRWLGDNLSTWESYRESIRQVVGATAFEATSVAGADAGGFGGNTTETLLARWAGLAAWSGFYRNHNGDTSRPQEFYRFPLAAEAARAAIDLRYRLLDVFYTSIVRAERDGTPTQQPVFYNHPEDRTTLPIETQWYFAGKILVSPVLEENSTSVTAYLPNATYYDVQTLTPLVGEGRNVTFDNVGYSTVPAHILGGTILPMRAESANTTTALRTKPFSLVVAPRSASNSSAVGELILDDGESLEPEAQTDVVFRLDNNTLSANGTWDYEAVLASIVFAGQTASRSLSIDGGEARQPSAFNETSQTLRFDGLNMTMTANWTAVLA</sequence>
<dbReference type="InterPro" id="IPR000322">
    <property type="entry name" value="Glyco_hydro_31_TIM"/>
</dbReference>
<dbReference type="Pfam" id="PF01055">
    <property type="entry name" value="Glyco_hydro_31_2nd"/>
    <property type="match status" value="1"/>
</dbReference>
<name>A0A316ZIT0_9BASI</name>
<keyword evidence="12" id="KW-0961">Cell wall biogenesis/degradation</keyword>
<feature type="domain" description="Glycosyl hydrolase family 31 C-terminal" evidence="19">
    <location>
        <begin position="744"/>
        <end position="832"/>
    </location>
</feature>
<dbReference type="SUPFAM" id="SSF51011">
    <property type="entry name" value="Glycosyl hydrolase domain"/>
    <property type="match status" value="1"/>
</dbReference>
<protein>
    <recommendedName>
        <fullName evidence="5">Probable alpha/beta-glucosidase agdC</fullName>
        <ecNumber evidence="4">3.2.1.21</ecNumber>
    </recommendedName>
</protein>
<dbReference type="SUPFAM" id="SSF74650">
    <property type="entry name" value="Galactose mutarotase-like"/>
    <property type="match status" value="1"/>
</dbReference>
<accession>A0A316ZIT0</accession>
<dbReference type="GO" id="GO:0030246">
    <property type="term" value="F:carbohydrate binding"/>
    <property type="evidence" value="ECO:0007669"/>
    <property type="project" value="InterPro"/>
</dbReference>
<evidence type="ECO:0000256" key="6">
    <source>
        <dbReference type="ARBA" id="ARBA00022525"/>
    </source>
</evidence>
<feature type="domain" description="Glycoside hydrolase family 31 N-terminal" evidence="18">
    <location>
        <begin position="135"/>
        <end position="248"/>
    </location>
</feature>
<comment type="subcellular location">
    <subcellularLocation>
        <location evidence="2">Secreted</location>
    </subcellularLocation>
</comment>
<evidence type="ECO:0000259" key="18">
    <source>
        <dbReference type="Pfam" id="PF13802"/>
    </source>
</evidence>
<keyword evidence="8 15" id="KW-0378">Hydrolase</keyword>
<evidence type="ECO:0000256" key="16">
    <source>
        <dbReference type="SAM" id="SignalP"/>
    </source>
</evidence>
<dbReference type="InterPro" id="IPR013780">
    <property type="entry name" value="Glyco_hydro_b"/>
</dbReference>
<dbReference type="SUPFAM" id="SSF51445">
    <property type="entry name" value="(Trans)glycosidases"/>
    <property type="match status" value="1"/>
</dbReference>
<comment type="similarity">
    <text evidence="3 15">Belongs to the glycosyl hydrolase 31 family.</text>
</comment>
<feature type="signal peptide" evidence="16">
    <location>
        <begin position="1"/>
        <end position="18"/>
    </location>
</feature>
<evidence type="ECO:0000256" key="4">
    <source>
        <dbReference type="ARBA" id="ARBA00012744"/>
    </source>
</evidence>
<evidence type="ECO:0000259" key="19">
    <source>
        <dbReference type="Pfam" id="PF21365"/>
    </source>
</evidence>
<organism evidence="20 21">
    <name type="scientific">Tilletiopsis washingtonensis</name>
    <dbReference type="NCBI Taxonomy" id="58919"/>
    <lineage>
        <taxon>Eukaryota</taxon>
        <taxon>Fungi</taxon>
        <taxon>Dikarya</taxon>
        <taxon>Basidiomycota</taxon>
        <taxon>Ustilaginomycotina</taxon>
        <taxon>Exobasidiomycetes</taxon>
        <taxon>Entylomatales</taxon>
        <taxon>Entylomatales incertae sedis</taxon>
        <taxon>Tilletiopsis</taxon>
    </lineage>
</organism>
<dbReference type="GO" id="GO:0008422">
    <property type="term" value="F:beta-glucosidase activity"/>
    <property type="evidence" value="ECO:0007669"/>
    <property type="project" value="UniProtKB-EC"/>
</dbReference>
<dbReference type="GO" id="GO:0005576">
    <property type="term" value="C:extracellular region"/>
    <property type="evidence" value="ECO:0007669"/>
    <property type="project" value="UniProtKB-SubCell"/>
</dbReference>
<evidence type="ECO:0000256" key="11">
    <source>
        <dbReference type="ARBA" id="ARBA00023295"/>
    </source>
</evidence>
<evidence type="ECO:0000256" key="2">
    <source>
        <dbReference type="ARBA" id="ARBA00004613"/>
    </source>
</evidence>
<dbReference type="EC" id="3.2.1.21" evidence="4"/>
<dbReference type="Pfam" id="PF21365">
    <property type="entry name" value="Glyco_hydro_31_3rd"/>
    <property type="match status" value="1"/>
</dbReference>
<dbReference type="Gene3D" id="2.60.40.1180">
    <property type="entry name" value="Golgi alpha-mannosidase II"/>
    <property type="match status" value="2"/>
</dbReference>
<comment type="function">
    <text evidence="14">Glucosidase involved in the degradation of cellulosic biomass. Has both alpha- and beta-glucosidase activity.</text>
</comment>
<dbReference type="EMBL" id="KZ819284">
    <property type="protein sequence ID" value="PWO00935.1"/>
    <property type="molecule type" value="Genomic_DNA"/>
</dbReference>
<feature type="domain" description="Glycoside hydrolase family 31 TIM barrel" evidence="17">
    <location>
        <begin position="293"/>
        <end position="735"/>
    </location>
</feature>
<dbReference type="InterPro" id="IPR030458">
    <property type="entry name" value="Glyco_hydro_31_AS"/>
</dbReference>
<keyword evidence="21" id="KW-1185">Reference proteome</keyword>
<keyword evidence="6" id="KW-0964">Secreted</keyword>
<evidence type="ECO:0000259" key="17">
    <source>
        <dbReference type="Pfam" id="PF01055"/>
    </source>
</evidence>
<evidence type="ECO:0000256" key="12">
    <source>
        <dbReference type="ARBA" id="ARBA00023316"/>
    </source>
</evidence>
<dbReference type="Gene3D" id="2.60.40.1760">
    <property type="entry name" value="glycosyl hydrolase (family 31)"/>
    <property type="match status" value="1"/>
</dbReference>
<evidence type="ECO:0000256" key="9">
    <source>
        <dbReference type="ARBA" id="ARBA00023180"/>
    </source>
</evidence>
<dbReference type="Proteomes" id="UP000245946">
    <property type="component" value="Unassembled WGS sequence"/>
</dbReference>
<dbReference type="Pfam" id="PF13802">
    <property type="entry name" value="Gal_mutarotas_2"/>
    <property type="match status" value="1"/>
</dbReference>
<dbReference type="RefSeq" id="XP_025601213.1">
    <property type="nucleotide sequence ID" value="XM_025741473.1"/>
</dbReference>
<dbReference type="InterPro" id="IPR048395">
    <property type="entry name" value="Glyco_hydro_31_C"/>
</dbReference>
<dbReference type="PROSITE" id="PS00129">
    <property type="entry name" value="GLYCOSYL_HYDROL_F31_1"/>
    <property type="match status" value="1"/>
</dbReference>
<evidence type="ECO:0000256" key="14">
    <source>
        <dbReference type="ARBA" id="ARBA00025512"/>
    </source>
</evidence>
<evidence type="ECO:0000256" key="7">
    <source>
        <dbReference type="ARBA" id="ARBA00022729"/>
    </source>
</evidence>
<feature type="chain" id="PRO_5016425424" description="Probable alpha/beta-glucosidase agdC" evidence="16">
    <location>
        <begin position="19"/>
        <end position="957"/>
    </location>
</feature>
<keyword evidence="11 15" id="KW-0326">Glycosidase</keyword>
<keyword evidence="13" id="KW-0624">Polysaccharide degradation</keyword>
<evidence type="ECO:0000256" key="10">
    <source>
        <dbReference type="ARBA" id="ARBA00023277"/>
    </source>
</evidence>
<dbReference type="PANTHER" id="PTHR22762:SF67">
    <property type="entry name" value="ALPHA_BETA-GLUCOSIDASE AGDC-RELATED"/>
    <property type="match status" value="1"/>
</dbReference>
<dbReference type="STRING" id="58919.A0A316ZIT0"/>
<keyword evidence="9" id="KW-0325">Glycoprotein</keyword>
<evidence type="ECO:0000313" key="21">
    <source>
        <dbReference type="Proteomes" id="UP000245946"/>
    </source>
</evidence>
<evidence type="ECO:0000256" key="3">
    <source>
        <dbReference type="ARBA" id="ARBA00007806"/>
    </source>
</evidence>
<dbReference type="PANTHER" id="PTHR22762">
    <property type="entry name" value="ALPHA-GLUCOSIDASE"/>
    <property type="match status" value="1"/>
</dbReference>
<keyword evidence="7 16" id="KW-0732">Signal</keyword>
<dbReference type="GeneID" id="37269017"/>
<evidence type="ECO:0000256" key="8">
    <source>
        <dbReference type="ARBA" id="ARBA00022801"/>
    </source>
</evidence>
<reference evidence="20 21" key="1">
    <citation type="journal article" date="2018" name="Mol. Biol. Evol.">
        <title>Broad Genomic Sampling Reveals a Smut Pathogenic Ancestry of the Fungal Clade Ustilaginomycotina.</title>
        <authorList>
            <person name="Kijpornyongpan T."/>
            <person name="Mondo S.J."/>
            <person name="Barry K."/>
            <person name="Sandor L."/>
            <person name="Lee J."/>
            <person name="Lipzen A."/>
            <person name="Pangilinan J."/>
            <person name="LaButti K."/>
            <person name="Hainaut M."/>
            <person name="Henrissat B."/>
            <person name="Grigoriev I.V."/>
            <person name="Spatafora J.W."/>
            <person name="Aime M.C."/>
        </authorList>
    </citation>
    <scope>NUCLEOTIDE SEQUENCE [LARGE SCALE GENOMIC DNA]</scope>
    <source>
        <strain evidence="20 21">MCA 4186</strain>
    </source>
</reference>
<gene>
    <name evidence="20" type="ORF">FA09DRAFT_327647</name>
</gene>
<dbReference type="InterPro" id="IPR017853">
    <property type="entry name" value="GH"/>
</dbReference>